<keyword evidence="8" id="KW-1185">Reference proteome</keyword>
<dbReference type="CDD" id="cd00190">
    <property type="entry name" value="Tryp_SPc"/>
    <property type="match status" value="1"/>
</dbReference>
<dbReference type="InterPro" id="IPR001314">
    <property type="entry name" value="Peptidase_S1A"/>
</dbReference>
<dbReference type="FunFam" id="2.40.10.10:FF:000060">
    <property type="entry name" value="Acrosin"/>
    <property type="match status" value="1"/>
</dbReference>
<name>A0A7R8X7K8_9CRUS</name>
<feature type="region of interest" description="Disordered" evidence="5">
    <location>
        <begin position="19"/>
        <end position="57"/>
    </location>
</feature>
<dbReference type="Gene3D" id="2.40.10.10">
    <property type="entry name" value="Trypsin-like serine proteases"/>
    <property type="match status" value="1"/>
</dbReference>
<dbReference type="GO" id="GO:0006508">
    <property type="term" value="P:proteolysis"/>
    <property type="evidence" value="ECO:0007669"/>
    <property type="project" value="UniProtKB-KW"/>
</dbReference>
<dbReference type="SUPFAM" id="SSF50494">
    <property type="entry name" value="Trypsin-like serine proteases"/>
    <property type="match status" value="1"/>
</dbReference>
<dbReference type="PANTHER" id="PTHR24252">
    <property type="entry name" value="ACROSIN-RELATED"/>
    <property type="match status" value="1"/>
</dbReference>
<dbReference type="OrthoDB" id="7849306at2759"/>
<evidence type="ECO:0000256" key="5">
    <source>
        <dbReference type="SAM" id="MobiDB-lite"/>
    </source>
</evidence>
<dbReference type="InterPro" id="IPR018114">
    <property type="entry name" value="TRYPSIN_HIS"/>
</dbReference>
<dbReference type="Pfam" id="PF00089">
    <property type="entry name" value="Trypsin"/>
    <property type="match status" value="1"/>
</dbReference>
<dbReference type="EMBL" id="CAJPEV010000713">
    <property type="protein sequence ID" value="CAG0887839.1"/>
    <property type="molecule type" value="Genomic_DNA"/>
</dbReference>
<protein>
    <recommendedName>
        <fullName evidence="6">Peptidase S1 domain-containing protein</fullName>
    </recommendedName>
</protein>
<dbReference type="AlphaFoldDB" id="A0A7R8X7K8"/>
<dbReference type="PROSITE" id="PS50240">
    <property type="entry name" value="TRYPSIN_DOM"/>
    <property type="match status" value="1"/>
</dbReference>
<evidence type="ECO:0000256" key="2">
    <source>
        <dbReference type="ARBA" id="ARBA00022801"/>
    </source>
</evidence>
<evidence type="ECO:0000259" key="6">
    <source>
        <dbReference type="PROSITE" id="PS50240"/>
    </source>
</evidence>
<dbReference type="Gene3D" id="1.10.287.770">
    <property type="entry name" value="YojJ-like"/>
    <property type="match status" value="1"/>
</dbReference>
<keyword evidence="3" id="KW-0720">Serine protease</keyword>
<accession>A0A7R8X7K8</accession>
<dbReference type="InterPro" id="IPR043504">
    <property type="entry name" value="Peptidase_S1_PA_chymotrypsin"/>
</dbReference>
<organism evidence="7">
    <name type="scientific">Darwinula stevensoni</name>
    <dbReference type="NCBI Taxonomy" id="69355"/>
    <lineage>
        <taxon>Eukaryota</taxon>
        <taxon>Metazoa</taxon>
        <taxon>Ecdysozoa</taxon>
        <taxon>Arthropoda</taxon>
        <taxon>Crustacea</taxon>
        <taxon>Oligostraca</taxon>
        <taxon>Ostracoda</taxon>
        <taxon>Podocopa</taxon>
        <taxon>Podocopida</taxon>
        <taxon>Darwinulocopina</taxon>
        <taxon>Darwinuloidea</taxon>
        <taxon>Darwinulidae</taxon>
        <taxon>Darwinula</taxon>
    </lineage>
</organism>
<evidence type="ECO:0000313" key="8">
    <source>
        <dbReference type="Proteomes" id="UP000677054"/>
    </source>
</evidence>
<keyword evidence="1" id="KW-0645">Protease</keyword>
<dbReference type="InterPro" id="IPR001254">
    <property type="entry name" value="Trypsin_dom"/>
</dbReference>
<dbReference type="GO" id="GO:0005272">
    <property type="term" value="F:sodium channel activity"/>
    <property type="evidence" value="ECO:0007669"/>
    <property type="project" value="UniProtKB-KW"/>
</dbReference>
<evidence type="ECO:0000256" key="4">
    <source>
        <dbReference type="ARBA" id="ARBA00023157"/>
    </source>
</evidence>
<dbReference type="PRINTS" id="PR00722">
    <property type="entry name" value="CHYMOTRYPSIN"/>
</dbReference>
<gene>
    <name evidence="7" type="ORF">DSTB1V02_LOCUS4682</name>
</gene>
<sequence>MPAAFPQIVIDWTTDRTTDRTTDWTTDRTTDKTTDWTTDRTTDKTTDWTTDKPTDKPTEGWPAGCGVTNCFKDMDWKRTIYSLLPAAKRIVNGVGTSRGDWPWNVALKTRDGEHVCGGTLIDCRYVITAAHCVYEENPAEFYVSLGDHERLEPEECQLDRRIEEFIIHPNFISDTYQNDVALIRLAEEVPVCECPNIRPICLPEDEEPFDKEDQVGFVTGGLRSGALPRREKVTTMRLIPPGDCEAMVGNFYDRNTMICAIHGKRQVCNGDGGAGLVTVLRDVQYQCTTPKECYVEFEGDCRKCIYTLVGVTSWAIRGCDPEIPSGYARLTVSKKAYSVVCALEKEKVTLHDLLSNIGGIVGVCLGISLITIFDIIDQICCSFRSKLFSRQNRIINDGEH</sequence>
<evidence type="ECO:0000256" key="3">
    <source>
        <dbReference type="ARBA" id="ARBA00022825"/>
    </source>
</evidence>
<dbReference type="InterPro" id="IPR009003">
    <property type="entry name" value="Peptidase_S1_PA"/>
</dbReference>
<dbReference type="PANTHER" id="PTHR24252:SF7">
    <property type="entry name" value="HYALIN"/>
    <property type="match status" value="1"/>
</dbReference>
<proteinExistence type="predicted"/>
<dbReference type="Proteomes" id="UP000677054">
    <property type="component" value="Unassembled WGS sequence"/>
</dbReference>
<keyword evidence="4" id="KW-1015">Disulfide bond</keyword>
<dbReference type="GO" id="GO:0016020">
    <property type="term" value="C:membrane"/>
    <property type="evidence" value="ECO:0007669"/>
    <property type="project" value="UniProtKB-SubCell"/>
</dbReference>
<dbReference type="GO" id="GO:0004252">
    <property type="term" value="F:serine-type endopeptidase activity"/>
    <property type="evidence" value="ECO:0007669"/>
    <property type="project" value="InterPro"/>
</dbReference>
<dbReference type="EMBL" id="LR900230">
    <property type="protein sequence ID" value="CAD7244795.1"/>
    <property type="molecule type" value="Genomic_DNA"/>
</dbReference>
<keyword evidence="2" id="KW-0378">Hydrolase</keyword>
<dbReference type="SMART" id="SM00020">
    <property type="entry name" value="Tryp_SPc"/>
    <property type="match status" value="1"/>
</dbReference>
<reference evidence="7" key="1">
    <citation type="submission" date="2020-11" db="EMBL/GenBank/DDBJ databases">
        <authorList>
            <person name="Tran Van P."/>
        </authorList>
    </citation>
    <scope>NUCLEOTIDE SEQUENCE</scope>
</reference>
<feature type="domain" description="Peptidase S1" evidence="6">
    <location>
        <begin position="90"/>
        <end position="337"/>
    </location>
</feature>
<evidence type="ECO:0000256" key="1">
    <source>
        <dbReference type="ARBA" id="ARBA00022670"/>
    </source>
</evidence>
<evidence type="ECO:0000313" key="7">
    <source>
        <dbReference type="EMBL" id="CAD7244795.1"/>
    </source>
</evidence>
<dbReference type="PROSITE" id="PS00134">
    <property type="entry name" value="TRYPSIN_HIS"/>
    <property type="match status" value="1"/>
</dbReference>